<dbReference type="Gene3D" id="3.40.630.40">
    <property type="entry name" value="Zn-dependent exopeptidases"/>
    <property type="match status" value="1"/>
</dbReference>
<sequence>MRKKSSFIYIGLILMGVMGLLNIEVKNPNQVYAQKPTMKKLIVIDPGHGGRDVGAIVDEALEKHINLQIAHKVKYKLSQQGYDVVMTREQDEEVSLEQRVKLSNESNAQLFVSIHQNAIEDNVTHGIETWFESGKSASKQFAQFIQEQTSLATGAKNRGIKDYTSLYVTRNTHAPSVLVECGFITSDYERSLLSSDRYQEEIAEGIVEGINLYFQSEPI</sequence>
<keyword evidence="2" id="KW-0812">Transmembrane</keyword>
<comment type="caution">
    <text evidence="4">The sequence shown here is derived from an EMBL/GenBank/DDBJ whole genome shotgun (WGS) entry which is preliminary data.</text>
</comment>
<keyword evidence="1" id="KW-0378">Hydrolase</keyword>
<dbReference type="InterPro" id="IPR002508">
    <property type="entry name" value="MurNAc-LAA_cat"/>
</dbReference>
<dbReference type="EMBL" id="JAQIFT010000021">
    <property type="protein sequence ID" value="MDA3731019.1"/>
    <property type="molecule type" value="Genomic_DNA"/>
</dbReference>
<dbReference type="InterPro" id="IPR050695">
    <property type="entry name" value="N-acetylmuramoyl_amidase_3"/>
</dbReference>
<gene>
    <name evidence="4" type="ORF">PBV87_05835</name>
</gene>
<feature type="transmembrane region" description="Helical" evidence="2">
    <location>
        <begin position="7"/>
        <end position="25"/>
    </location>
</feature>
<dbReference type="RefSeq" id="WP_271011489.1">
    <property type="nucleotide sequence ID" value="NZ_JAQIFT010000021.1"/>
</dbReference>
<dbReference type="PANTHER" id="PTHR30404:SF0">
    <property type="entry name" value="N-ACETYLMURAMOYL-L-ALANINE AMIDASE AMIC"/>
    <property type="match status" value="1"/>
</dbReference>
<evidence type="ECO:0000256" key="2">
    <source>
        <dbReference type="SAM" id="Phobius"/>
    </source>
</evidence>
<accession>A0AA42DL78</accession>
<protein>
    <submittedName>
        <fullName evidence="4">N-acetylmuramoyl-L-alanine amidase</fullName>
    </submittedName>
</protein>
<dbReference type="Proteomes" id="UP001169242">
    <property type="component" value="Unassembled WGS sequence"/>
</dbReference>
<keyword evidence="2" id="KW-0472">Membrane</keyword>
<dbReference type="SUPFAM" id="SSF53187">
    <property type="entry name" value="Zn-dependent exopeptidases"/>
    <property type="match status" value="1"/>
</dbReference>
<dbReference type="PANTHER" id="PTHR30404">
    <property type="entry name" value="N-ACETYLMURAMOYL-L-ALANINE AMIDASE"/>
    <property type="match status" value="1"/>
</dbReference>
<evidence type="ECO:0000313" key="5">
    <source>
        <dbReference type="Proteomes" id="UP001169242"/>
    </source>
</evidence>
<evidence type="ECO:0000256" key="1">
    <source>
        <dbReference type="ARBA" id="ARBA00022801"/>
    </source>
</evidence>
<dbReference type="Pfam" id="PF01520">
    <property type="entry name" value="Amidase_3"/>
    <property type="match status" value="1"/>
</dbReference>
<reference evidence="4" key="1">
    <citation type="journal article" date="2023" name="Int. J. Syst. Evol. Microbiol.">
        <title>&lt;i&gt;Holtiella tumoricola&lt;/i&gt; gen. nov. sp. nov., isolated from a human clinical sample.</title>
        <authorList>
            <person name="Allen-Vercoe E."/>
            <person name="Daigneault M.C."/>
            <person name="Vancuren S.J."/>
            <person name="Cochrane K."/>
            <person name="O'Neal L.L."/>
            <person name="Sankaranarayanan K."/>
            <person name="Lawson P.A."/>
        </authorList>
    </citation>
    <scope>NUCLEOTIDE SEQUENCE</scope>
    <source>
        <strain evidence="4">CC70A</strain>
    </source>
</reference>
<dbReference type="GO" id="GO:0030288">
    <property type="term" value="C:outer membrane-bounded periplasmic space"/>
    <property type="evidence" value="ECO:0007669"/>
    <property type="project" value="TreeGrafter"/>
</dbReference>
<feature type="domain" description="MurNAc-LAA" evidence="3">
    <location>
        <begin position="100"/>
        <end position="211"/>
    </location>
</feature>
<dbReference type="GO" id="GO:0008745">
    <property type="term" value="F:N-acetylmuramoyl-L-alanine amidase activity"/>
    <property type="evidence" value="ECO:0007669"/>
    <property type="project" value="InterPro"/>
</dbReference>
<dbReference type="SMART" id="SM00646">
    <property type="entry name" value="Ami_3"/>
    <property type="match status" value="1"/>
</dbReference>
<dbReference type="CDD" id="cd02696">
    <property type="entry name" value="MurNAc-LAA"/>
    <property type="match status" value="1"/>
</dbReference>
<organism evidence="4 5">
    <name type="scientific">Holtiella tumoricola</name>
    <dbReference type="NCBI Taxonomy" id="3018743"/>
    <lineage>
        <taxon>Bacteria</taxon>
        <taxon>Bacillati</taxon>
        <taxon>Bacillota</taxon>
        <taxon>Clostridia</taxon>
        <taxon>Lachnospirales</taxon>
        <taxon>Cellulosilyticaceae</taxon>
        <taxon>Holtiella</taxon>
    </lineage>
</organism>
<keyword evidence="2" id="KW-1133">Transmembrane helix</keyword>
<dbReference type="GO" id="GO:0009253">
    <property type="term" value="P:peptidoglycan catabolic process"/>
    <property type="evidence" value="ECO:0007669"/>
    <property type="project" value="InterPro"/>
</dbReference>
<proteinExistence type="predicted"/>
<name>A0AA42DL78_9FIRM</name>
<dbReference type="AlphaFoldDB" id="A0AA42DL78"/>
<evidence type="ECO:0000313" key="4">
    <source>
        <dbReference type="EMBL" id="MDA3731019.1"/>
    </source>
</evidence>
<keyword evidence="5" id="KW-1185">Reference proteome</keyword>
<evidence type="ECO:0000259" key="3">
    <source>
        <dbReference type="SMART" id="SM00646"/>
    </source>
</evidence>